<dbReference type="AlphaFoldDB" id="A0A430FUC5"/>
<dbReference type="EMBL" id="QXGK01000008">
    <property type="protein sequence ID" value="RSX56682.1"/>
    <property type="molecule type" value="Genomic_DNA"/>
</dbReference>
<keyword evidence="1" id="KW-0963">Cytoplasm</keyword>
<protein>
    <submittedName>
        <fullName evidence="5">Segregation and condensation protein ScpB</fullName>
    </submittedName>
</protein>
<dbReference type="OrthoDB" id="9806226at2"/>
<dbReference type="GO" id="GO:0051304">
    <property type="term" value="P:chromosome separation"/>
    <property type="evidence" value="ECO:0007669"/>
    <property type="project" value="InterPro"/>
</dbReference>
<dbReference type="Pfam" id="PF04079">
    <property type="entry name" value="SMC_ScpB"/>
    <property type="match status" value="1"/>
</dbReference>
<dbReference type="PANTHER" id="PTHR34298">
    <property type="entry name" value="SEGREGATION AND CONDENSATION PROTEIN B"/>
    <property type="match status" value="1"/>
</dbReference>
<accession>A0A430FUC5</accession>
<proteinExistence type="predicted"/>
<dbReference type="GO" id="GO:0051301">
    <property type="term" value="P:cell division"/>
    <property type="evidence" value="ECO:0007669"/>
    <property type="project" value="UniProtKB-KW"/>
</dbReference>
<evidence type="ECO:0000313" key="6">
    <source>
        <dbReference type="Proteomes" id="UP000287470"/>
    </source>
</evidence>
<dbReference type="Proteomes" id="UP000287470">
    <property type="component" value="Unassembled WGS sequence"/>
</dbReference>
<dbReference type="InterPro" id="IPR005234">
    <property type="entry name" value="ScpB_csome_segregation"/>
</dbReference>
<keyword evidence="4" id="KW-0131">Cell cycle</keyword>
<sequence length="189" mass="20034">MTNEHRPGTAHEYPGGVRACLEAVLMAADAPQQAADLAQVLGCDAVEVEAALEALRDGYDAQGRGFELRRTALGWRFASRVDYEPIVAAFVADGQTVRLSQAAMEALAIIAYQQPVTRAQVAAIRGVNSDGVIRSLSVHGLIRQDGVDPESHAALLVTSAMFLERMGLDSLDQLPSLAPLLPGSVDDVA</sequence>
<evidence type="ECO:0000256" key="3">
    <source>
        <dbReference type="ARBA" id="ARBA00022829"/>
    </source>
</evidence>
<gene>
    <name evidence="5" type="ORF">D2E24_0972</name>
</gene>
<name>A0A430FUC5_9BIFI</name>
<dbReference type="InterPro" id="IPR036388">
    <property type="entry name" value="WH-like_DNA-bd_sf"/>
</dbReference>
<keyword evidence="3" id="KW-0159">Chromosome partition</keyword>
<keyword evidence="6" id="KW-1185">Reference proteome</keyword>
<organism evidence="5 6">
    <name type="scientific">Bifidobacterium samirii</name>
    <dbReference type="NCBI Taxonomy" id="2306974"/>
    <lineage>
        <taxon>Bacteria</taxon>
        <taxon>Bacillati</taxon>
        <taxon>Actinomycetota</taxon>
        <taxon>Actinomycetes</taxon>
        <taxon>Bifidobacteriales</taxon>
        <taxon>Bifidobacteriaceae</taxon>
        <taxon>Bifidobacterium</taxon>
    </lineage>
</organism>
<dbReference type="PANTHER" id="PTHR34298:SF2">
    <property type="entry name" value="SEGREGATION AND CONDENSATION PROTEIN B"/>
    <property type="match status" value="1"/>
</dbReference>
<dbReference type="SUPFAM" id="SSF46785">
    <property type="entry name" value="Winged helix' DNA-binding domain"/>
    <property type="match status" value="2"/>
</dbReference>
<dbReference type="Gene3D" id="1.10.10.10">
    <property type="entry name" value="Winged helix-like DNA-binding domain superfamily/Winged helix DNA-binding domain"/>
    <property type="match status" value="2"/>
</dbReference>
<evidence type="ECO:0000256" key="4">
    <source>
        <dbReference type="ARBA" id="ARBA00023306"/>
    </source>
</evidence>
<dbReference type="NCBIfam" id="TIGR00281">
    <property type="entry name" value="SMC-Scp complex subunit ScpB"/>
    <property type="match status" value="1"/>
</dbReference>
<evidence type="ECO:0000313" key="5">
    <source>
        <dbReference type="EMBL" id="RSX56682.1"/>
    </source>
</evidence>
<dbReference type="InterPro" id="IPR036390">
    <property type="entry name" value="WH_DNA-bd_sf"/>
</dbReference>
<evidence type="ECO:0000256" key="2">
    <source>
        <dbReference type="ARBA" id="ARBA00022618"/>
    </source>
</evidence>
<reference evidence="5 6" key="1">
    <citation type="submission" date="2018-09" db="EMBL/GenBank/DDBJ databases">
        <title>Characterization of the phylogenetic diversity of five novel species belonging to the genus Bifidobacterium.</title>
        <authorList>
            <person name="Lugli G.A."/>
            <person name="Duranti S."/>
            <person name="Milani C."/>
        </authorList>
    </citation>
    <scope>NUCLEOTIDE SEQUENCE [LARGE SCALE GENOMIC DNA]</scope>
    <source>
        <strain evidence="5 6">2033B</strain>
    </source>
</reference>
<evidence type="ECO:0000256" key="1">
    <source>
        <dbReference type="ARBA" id="ARBA00022490"/>
    </source>
</evidence>
<keyword evidence="2" id="KW-0132">Cell division</keyword>
<comment type="caution">
    <text evidence="5">The sequence shown here is derived from an EMBL/GenBank/DDBJ whole genome shotgun (WGS) entry which is preliminary data.</text>
</comment>
<dbReference type="PIRSF" id="PIRSF019345">
    <property type="entry name" value="ScpB"/>
    <property type="match status" value="1"/>
</dbReference>
<dbReference type="RefSeq" id="WP_125968233.1">
    <property type="nucleotide sequence ID" value="NZ_QXGK01000008.1"/>
</dbReference>